<dbReference type="Proteomes" id="UP001596072">
    <property type="component" value="Unassembled WGS sequence"/>
</dbReference>
<protein>
    <submittedName>
        <fullName evidence="1">Uncharacterized protein</fullName>
    </submittedName>
</protein>
<name>A0ABW0ZL84_9ACTN</name>
<gene>
    <name evidence="1" type="ORF">ACFPQB_18020</name>
</gene>
<sequence length="78" mass="8180">MIIGIALLDAIRRVSTTSCFGSGQAFVAVGAMTCDGTVARLLALRGSDGQCTGGACFRRRIVEEERTGIEPDFSDGQP</sequence>
<organism evidence="1 2">
    <name type="scientific">Nocardioides vastitatis</name>
    <dbReference type="NCBI Taxonomy" id="2568655"/>
    <lineage>
        <taxon>Bacteria</taxon>
        <taxon>Bacillati</taxon>
        <taxon>Actinomycetota</taxon>
        <taxon>Actinomycetes</taxon>
        <taxon>Propionibacteriales</taxon>
        <taxon>Nocardioidaceae</taxon>
        <taxon>Nocardioides</taxon>
    </lineage>
</organism>
<keyword evidence="2" id="KW-1185">Reference proteome</keyword>
<reference evidence="2" key="1">
    <citation type="journal article" date="2019" name="Int. J. Syst. Evol. Microbiol.">
        <title>The Global Catalogue of Microorganisms (GCM) 10K type strain sequencing project: providing services to taxonomists for standard genome sequencing and annotation.</title>
        <authorList>
            <consortium name="The Broad Institute Genomics Platform"/>
            <consortium name="The Broad Institute Genome Sequencing Center for Infectious Disease"/>
            <person name="Wu L."/>
            <person name="Ma J."/>
        </authorList>
    </citation>
    <scope>NUCLEOTIDE SEQUENCE [LARGE SCALE GENOMIC DNA]</scope>
    <source>
        <strain evidence="2">YIM 94188</strain>
    </source>
</reference>
<dbReference type="RefSeq" id="WP_136431443.1">
    <property type="nucleotide sequence ID" value="NZ_JBHSNS010000011.1"/>
</dbReference>
<accession>A0ABW0ZL84</accession>
<comment type="caution">
    <text evidence="1">The sequence shown here is derived from an EMBL/GenBank/DDBJ whole genome shotgun (WGS) entry which is preliminary data.</text>
</comment>
<proteinExistence type="predicted"/>
<evidence type="ECO:0000313" key="1">
    <source>
        <dbReference type="EMBL" id="MFC5730823.1"/>
    </source>
</evidence>
<dbReference type="EMBL" id="JBHSNS010000011">
    <property type="protein sequence ID" value="MFC5730823.1"/>
    <property type="molecule type" value="Genomic_DNA"/>
</dbReference>
<evidence type="ECO:0000313" key="2">
    <source>
        <dbReference type="Proteomes" id="UP001596072"/>
    </source>
</evidence>